<organism evidence="2 3">
    <name type="scientific">Myripristis murdjan</name>
    <name type="common">pinecone soldierfish</name>
    <dbReference type="NCBI Taxonomy" id="586833"/>
    <lineage>
        <taxon>Eukaryota</taxon>
        <taxon>Metazoa</taxon>
        <taxon>Chordata</taxon>
        <taxon>Craniata</taxon>
        <taxon>Vertebrata</taxon>
        <taxon>Euteleostomi</taxon>
        <taxon>Actinopterygii</taxon>
        <taxon>Neopterygii</taxon>
        <taxon>Teleostei</taxon>
        <taxon>Neoteleostei</taxon>
        <taxon>Acanthomorphata</taxon>
        <taxon>Holocentriformes</taxon>
        <taxon>Holocentridae</taxon>
        <taxon>Myripristis</taxon>
    </lineage>
</organism>
<evidence type="ECO:0000256" key="1">
    <source>
        <dbReference type="SAM" id="MobiDB-lite"/>
    </source>
</evidence>
<reference evidence="2" key="1">
    <citation type="submission" date="2019-06" db="EMBL/GenBank/DDBJ databases">
        <authorList>
            <consortium name="Wellcome Sanger Institute Data Sharing"/>
        </authorList>
    </citation>
    <scope>NUCLEOTIDE SEQUENCE [LARGE SCALE GENOMIC DNA]</scope>
</reference>
<keyword evidence="3" id="KW-1185">Reference proteome</keyword>
<proteinExistence type="predicted"/>
<dbReference type="Pfam" id="PF15146">
    <property type="entry name" value="FANCAA"/>
    <property type="match status" value="1"/>
</dbReference>
<sequence length="888" mass="94414">MEGRCAVETWAEFCAPSSACTPRVKFTFGTDVLVCPGGDEVYVFSVQQRQITAVLQFPAPVCDLVHSPDQQLLYTACESGVYRVSLPKLLSSVPGSPANTVSGPAELKISSDSLAVGEEGVSSLLLSGSVLVTLSQRDSLWQLTLYKTPASTRSASSGYEKLTELSLPVVSVSLRDRMQGHQTRGAAGRPVLICVHSSDEPQPPPSSQKTFKDGHFCLEPVLFKLLFGVDVALVKSPIIICGLPDGRLCFVPLHVPGSRIRVLHSLEQAVVFIGASVAMETGHGGARCLVAMGQQGKVLLIRSSEAGPETGGKVAGFVEGCVSGPVVCGHAGQDRLYYSTGSDLLTLDLARGQADTGGPGQDETAGHGAVTPSALRNPVSLNVCSIVALAGATHNTSGAVQLLALSASGRLQRITLPKRSEDTGLPSLPSAQVGQSVRDLLAAIGDVCERASYLKSIIKSKTQILQRLNQVLNISFLLMDRPNSEKHAVQENPISCHAVTRWSRLLQKDSLDLTCVLVNASPYVLERGWTFSVTLFPLSFSLTAGGENTSRTFSFPFLNLHPGEKLEVSLPLAAAGDSSFPMTVSCSLIFSLKSLLGEEEEASLLSNGDPVKSLLKSYGSCIRLALDTLTVDWLDALLVNRTTTSHKNATSLSTDTLTMDSIQAFLNSCRGRRTGRGEGGAESGSGPEREQYSARVWVSSELLSATLVLKGPDVDTQGPTLAPQSLCISLLDWLLSQSPGRNQMELQGDKIALGSSVVHAQAPDGHTVKLTAKEVNVGEESVGQDGGSLAAVELQVESSSMAAVCGLHHAVLRRVQTLLQKRPEKAVSTVKVQALGLRQALQRAEGLLQQIHQNQIPAAFGMGLPRGQMTQSLLSVYRQLRENPLLII</sequence>
<dbReference type="GO" id="GO:0036297">
    <property type="term" value="P:interstrand cross-link repair"/>
    <property type="evidence" value="ECO:0007669"/>
    <property type="project" value="InterPro"/>
</dbReference>
<gene>
    <name evidence="2" type="primary">FAAP100</name>
    <name evidence="2" type="synonym">faap100</name>
</gene>
<dbReference type="CTD" id="80233"/>
<dbReference type="AlphaFoldDB" id="A0A668APM5"/>
<protein>
    <submittedName>
        <fullName evidence="2">FA core complex associated protein 100</fullName>
    </submittedName>
</protein>
<dbReference type="GeneID" id="115378213"/>
<evidence type="ECO:0000313" key="3">
    <source>
        <dbReference type="Proteomes" id="UP000472263"/>
    </source>
</evidence>
<dbReference type="GO" id="GO:0005654">
    <property type="term" value="C:nucleoplasm"/>
    <property type="evidence" value="ECO:0007669"/>
    <property type="project" value="TreeGrafter"/>
</dbReference>
<accession>A0A668APM5</accession>
<feature type="region of interest" description="Disordered" evidence="1">
    <location>
        <begin position="670"/>
        <end position="691"/>
    </location>
</feature>
<dbReference type="OrthoDB" id="6495021at2759"/>
<dbReference type="FunCoup" id="A0A668APM5">
    <property type="interactions" value="1159"/>
</dbReference>
<evidence type="ECO:0000313" key="2">
    <source>
        <dbReference type="Ensembl" id="ENSMMDP00005046976.1"/>
    </source>
</evidence>
<dbReference type="SUPFAM" id="SSF69322">
    <property type="entry name" value="Tricorn protease domain 2"/>
    <property type="match status" value="1"/>
</dbReference>
<reference evidence="2" key="3">
    <citation type="submission" date="2025-09" db="UniProtKB">
        <authorList>
            <consortium name="Ensembl"/>
        </authorList>
    </citation>
    <scope>IDENTIFICATION</scope>
</reference>
<dbReference type="InParanoid" id="A0A668APM5"/>
<dbReference type="GO" id="GO:0043240">
    <property type="term" value="C:Fanconi anaemia nuclear complex"/>
    <property type="evidence" value="ECO:0007669"/>
    <property type="project" value="InterPro"/>
</dbReference>
<dbReference type="PANTHER" id="PTHR14890:SF1">
    <property type="entry name" value="FANCONI ANEMIA CORE COMPLEX-ASSOCIATED PROTEIN 100"/>
    <property type="match status" value="1"/>
</dbReference>
<dbReference type="GeneTree" id="ENSGT00390000016682"/>
<dbReference type="PANTHER" id="PTHR14890">
    <property type="entry name" value="FANCONI ANEMIA CORE COMPLEX-ASSOCIATED PROTEIN 100"/>
    <property type="match status" value="1"/>
</dbReference>
<dbReference type="Proteomes" id="UP000472263">
    <property type="component" value="Chromosome 19"/>
</dbReference>
<dbReference type="RefSeq" id="XP_029934260.1">
    <property type="nucleotide sequence ID" value="XM_030078400.1"/>
</dbReference>
<feature type="region of interest" description="Disordered" evidence="1">
    <location>
        <begin position="351"/>
        <end position="371"/>
    </location>
</feature>
<name>A0A668APM5_9TELE</name>
<dbReference type="Ensembl" id="ENSMMDT00005047911.1">
    <property type="protein sequence ID" value="ENSMMDP00005046976.1"/>
    <property type="gene ID" value="ENSMMDG00005021450.1"/>
</dbReference>
<dbReference type="InterPro" id="IPR029251">
    <property type="entry name" value="Faap100"/>
</dbReference>
<reference evidence="2" key="2">
    <citation type="submission" date="2025-08" db="UniProtKB">
        <authorList>
            <consortium name="Ensembl"/>
        </authorList>
    </citation>
    <scope>IDENTIFICATION</scope>
</reference>